<dbReference type="AlphaFoldDB" id="A0A0J1GN92"/>
<feature type="chain" id="PRO_5005251783" evidence="3">
    <location>
        <begin position="25"/>
        <end position="331"/>
    </location>
</feature>
<dbReference type="InterPro" id="IPR001568">
    <property type="entry name" value="RNase_T2-like"/>
</dbReference>
<dbReference type="PANTHER" id="PTHR11240">
    <property type="entry name" value="RIBONUCLEASE T2"/>
    <property type="match status" value="1"/>
</dbReference>
<dbReference type="InterPro" id="IPR018188">
    <property type="entry name" value="RNase_T2_His_AS_1"/>
</dbReference>
<dbReference type="PANTHER" id="PTHR11240:SF22">
    <property type="entry name" value="RIBONUCLEASE T2"/>
    <property type="match status" value="1"/>
</dbReference>
<reference evidence="4 5" key="1">
    <citation type="submission" date="2015-05" db="EMBL/GenBank/DDBJ databases">
        <title>Photobacterium galathea sp. nov.</title>
        <authorList>
            <person name="Machado H."/>
            <person name="Gram L."/>
        </authorList>
    </citation>
    <scope>NUCLEOTIDE SEQUENCE [LARGE SCALE GENOMIC DNA]</scope>
    <source>
        <strain evidence="4 5">DSM 25995</strain>
    </source>
</reference>
<protein>
    <submittedName>
        <fullName evidence="4">Uncharacterized protein</fullName>
    </submittedName>
</protein>
<dbReference type="GO" id="GO:0006401">
    <property type="term" value="P:RNA catabolic process"/>
    <property type="evidence" value="ECO:0007669"/>
    <property type="project" value="TreeGrafter"/>
</dbReference>
<dbReference type="Proteomes" id="UP000036426">
    <property type="component" value="Unassembled WGS sequence"/>
</dbReference>
<dbReference type="SUPFAM" id="SSF55895">
    <property type="entry name" value="Ribonuclease Rh-like"/>
    <property type="match status" value="1"/>
</dbReference>
<sequence length="331" mass="36809">MTIRKLNLSALLALCTLLSPSTVASVKVSGHFVATEACPVYQSIKKKTNPGNHKTEPGTRYPALFLNKPNGDWVQIRVPQAQPDTRWVNTECGQSAFTQGAGKQQAGATNKPTKAQQCQTKGLQDSYVLAVSWQPGFCEHSKGSAKKPECAALLKGKRTTHNLTLHGLWPNKRACGTKYGYCEPNNKMQLSASTIKTIAPWMPNFYYENDFGAYQWKKHGTCQTRDDDTYFLLAADLVKQVDNSAIGQYIKANIGQTVNVKQFQRHLNSTLGTQATQRIQLSCINKRYLQEVRITLGNDFERYTSLTDKLDAAPKARNFQGNCSATIHIED</sequence>
<dbReference type="PROSITE" id="PS00531">
    <property type="entry name" value="RNASE_T2_2"/>
    <property type="match status" value="1"/>
</dbReference>
<accession>A0A0J1GN92</accession>
<dbReference type="Gene3D" id="3.90.730.10">
    <property type="entry name" value="Ribonuclease T2-like"/>
    <property type="match status" value="1"/>
</dbReference>
<evidence type="ECO:0000256" key="1">
    <source>
        <dbReference type="ARBA" id="ARBA00007469"/>
    </source>
</evidence>
<evidence type="ECO:0000313" key="5">
    <source>
        <dbReference type="Proteomes" id="UP000036426"/>
    </source>
</evidence>
<keyword evidence="3" id="KW-0732">Signal</keyword>
<name>A0A0J1GN92_9GAMM</name>
<evidence type="ECO:0000313" key="4">
    <source>
        <dbReference type="EMBL" id="KLV00934.1"/>
    </source>
</evidence>
<gene>
    <name evidence="4" type="ORF">ABT58_10295</name>
</gene>
<dbReference type="RefSeq" id="WP_047874321.1">
    <property type="nucleotide sequence ID" value="NZ_BMYC01000017.1"/>
</dbReference>
<dbReference type="OrthoDB" id="4720638at2"/>
<keyword evidence="5" id="KW-1185">Reference proteome</keyword>
<dbReference type="Pfam" id="PF00445">
    <property type="entry name" value="Ribonuclease_T2"/>
    <property type="match status" value="1"/>
</dbReference>
<dbReference type="GO" id="GO:0033897">
    <property type="term" value="F:ribonuclease T2 activity"/>
    <property type="evidence" value="ECO:0007669"/>
    <property type="project" value="InterPro"/>
</dbReference>
<dbReference type="InterPro" id="IPR036430">
    <property type="entry name" value="RNase_T2-like_sf"/>
</dbReference>
<evidence type="ECO:0000256" key="2">
    <source>
        <dbReference type="RuleBase" id="RU004328"/>
    </source>
</evidence>
<dbReference type="PROSITE" id="PS00530">
    <property type="entry name" value="RNASE_T2_1"/>
    <property type="match status" value="1"/>
</dbReference>
<proteinExistence type="inferred from homology"/>
<comment type="similarity">
    <text evidence="1 2">Belongs to the RNase T2 family.</text>
</comment>
<dbReference type="EMBL" id="LDOV01000018">
    <property type="protein sequence ID" value="KLV00934.1"/>
    <property type="molecule type" value="Genomic_DNA"/>
</dbReference>
<dbReference type="PATRIC" id="fig|754436.4.peg.2183"/>
<dbReference type="InterPro" id="IPR033130">
    <property type="entry name" value="RNase_T2_His_AS_2"/>
</dbReference>
<dbReference type="GO" id="GO:0003723">
    <property type="term" value="F:RNA binding"/>
    <property type="evidence" value="ECO:0007669"/>
    <property type="project" value="InterPro"/>
</dbReference>
<comment type="caution">
    <text evidence="4">The sequence shown here is derived from an EMBL/GenBank/DDBJ whole genome shotgun (WGS) entry which is preliminary data.</text>
</comment>
<organism evidence="4 5">
    <name type="scientific">Photobacterium aphoticum</name>
    <dbReference type="NCBI Taxonomy" id="754436"/>
    <lineage>
        <taxon>Bacteria</taxon>
        <taxon>Pseudomonadati</taxon>
        <taxon>Pseudomonadota</taxon>
        <taxon>Gammaproteobacteria</taxon>
        <taxon>Vibrionales</taxon>
        <taxon>Vibrionaceae</taxon>
        <taxon>Photobacterium</taxon>
    </lineage>
</organism>
<feature type="signal peptide" evidence="3">
    <location>
        <begin position="1"/>
        <end position="24"/>
    </location>
</feature>
<evidence type="ECO:0000256" key="3">
    <source>
        <dbReference type="SAM" id="SignalP"/>
    </source>
</evidence>